<protein>
    <recommendedName>
        <fullName evidence="3">Plastid lipid-associated protein/fibrillin conserved domain-containing protein</fullName>
    </recommendedName>
</protein>
<dbReference type="EMBL" id="HBFN01004979">
    <property type="protein sequence ID" value="CAD8782806.1"/>
    <property type="molecule type" value="Transcribed_RNA"/>
</dbReference>
<feature type="chain" id="PRO_5030935692" description="Plastid lipid-associated protein/fibrillin conserved domain-containing protein" evidence="1">
    <location>
        <begin position="22"/>
        <end position="156"/>
    </location>
</feature>
<feature type="signal peptide" evidence="1">
    <location>
        <begin position="1"/>
        <end position="21"/>
    </location>
</feature>
<name>A0A7S0V8F8_9CRYP</name>
<dbReference type="AlphaFoldDB" id="A0A7S0V8F8"/>
<evidence type="ECO:0000313" key="2">
    <source>
        <dbReference type="EMBL" id="CAD8782806.1"/>
    </source>
</evidence>
<sequence length="156" mass="16621">MSSSAPLLVALLVASASPSLAFAPSSALPLRATRARSAACAPVMQTNPKGDGDREYPSFDPDMSVLNDRINKLKERETNPLNRIQDTVTDKAEDFQRESKKLANNVPVPDVRTLIPVTGLPKWVLPLSAIVGLSVLTSVLQTQATLNTVDLASGSL</sequence>
<reference evidence="2" key="1">
    <citation type="submission" date="2021-01" db="EMBL/GenBank/DDBJ databases">
        <authorList>
            <person name="Corre E."/>
            <person name="Pelletier E."/>
            <person name="Niang G."/>
            <person name="Scheremetjew M."/>
            <person name="Finn R."/>
            <person name="Kale V."/>
            <person name="Holt S."/>
            <person name="Cochrane G."/>
            <person name="Meng A."/>
            <person name="Brown T."/>
            <person name="Cohen L."/>
        </authorList>
    </citation>
    <scope>NUCLEOTIDE SEQUENCE</scope>
    <source>
        <strain evidence="2">CCMP443</strain>
    </source>
</reference>
<keyword evidence="1" id="KW-0732">Signal</keyword>
<organism evidence="2">
    <name type="scientific">Hemiselmis tepida</name>
    <dbReference type="NCBI Taxonomy" id="464990"/>
    <lineage>
        <taxon>Eukaryota</taxon>
        <taxon>Cryptophyceae</taxon>
        <taxon>Cryptomonadales</taxon>
        <taxon>Hemiselmidaceae</taxon>
        <taxon>Hemiselmis</taxon>
    </lineage>
</organism>
<gene>
    <name evidence="2" type="ORF">HTEP1355_LOCUS2983</name>
</gene>
<proteinExistence type="predicted"/>
<accession>A0A7S0V8F8</accession>
<evidence type="ECO:0008006" key="3">
    <source>
        <dbReference type="Google" id="ProtNLM"/>
    </source>
</evidence>
<evidence type="ECO:0000256" key="1">
    <source>
        <dbReference type="SAM" id="SignalP"/>
    </source>
</evidence>